<dbReference type="WBParaSite" id="Pan_g4670.t1">
    <property type="protein sequence ID" value="Pan_g4670.t1"/>
    <property type="gene ID" value="Pan_g4670"/>
</dbReference>
<feature type="signal peptide" evidence="3">
    <location>
        <begin position="1"/>
        <end position="21"/>
    </location>
</feature>
<keyword evidence="2" id="KW-0472">Membrane</keyword>
<evidence type="ECO:0000256" key="2">
    <source>
        <dbReference type="SAM" id="Phobius"/>
    </source>
</evidence>
<name>A0A7E4VXN2_PANRE</name>
<reference evidence="4" key="1">
    <citation type="journal article" date="2013" name="Genetics">
        <title>The draft genome and transcriptome of Panagrellus redivivus are shaped by the harsh demands of a free-living lifestyle.</title>
        <authorList>
            <person name="Srinivasan J."/>
            <person name="Dillman A.R."/>
            <person name="Macchietto M.G."/>
            <person name="Heikkinen L."/>
            <person name="Lakso M."/>
            <person name="Fracchia K.M."/>
            <person name="Antoshechkin I."/>
            <person name="Mortazavi A."/>
            <person name="Wong G."/>
            <person name="Sternberg P.W."/>
        </authorList>
    </citation>
    <scope>NUCLEOTIDE SEQUENCE [LARGE SCALE GENOMIC DNA]</scope>
    <source>
        <strain evidence="4">MT8872</strain>
    </source>
</reference>
<proteinExistence type="predicted"/>
<feature type="region of interest" description="Disordered" evidence="1">
    <location>
        <begin position="308"/>
        <end position="346"/>
    </location>
</feature>
<dbReference type="AlphaFoldDB" id="A0A7E4VXN2"/>
<feature type="compositionally biased region" description="Acidic residues" evidence="1">
    <location>
        <begin position="249"/>
        <end position="263"/>
    </location>
</feature>
<dbReference type="Proteomes" id="UP000492821">
    <property type="component" value="Unassembled WGS sequence"/>
</dbReference>
<keyword evidence="2" id="KW-0812">Transmembrane</keyword>
<accession>A0A7E4VXN2</accession>
<organism evidence="4 5">
    <name type="scientific">Panagrellus redivivus</name>
    <name type="common">Microworm</name>
    <dbReference type="NCBI Taxonomy" id="6233"/>
    <lineage>
        <taxon>Eukaryota</taxon>
        <taxon>Metazoa</taxon>
        <taxon>Ecdysozoa</taxon>
        <taxon>Nematoda</taxon>
        <taxon>Chromadorea</taxon>
        <taxon>Rhabditida</taxon>
        <taxon>Tylenchina</taxon>
        <taxon>Panagrolaimomorpha</taxon>
        <taxon>Panagrolaimoidea</taxon>
        <taxon>Panagrolaimidae</taxon>
        <taxon>Panagrellus</taxon>
    </lineage>
</organism>
<feature type="region of interest" description="Disordered" evidence="1">
    <location>
        <begin position="238"/>
        <end position="268"/>
    </location>
</feature>
<keyword evidence="3" id="KW-0732">Signal</keyword>
<feature type="transmembrane region" description="Helical" evidence="2">
    <location>
        <begin position="278"/>
        <end position="301"/>
    </location>
</feature>
<evidence type="ECO:0000313" key="4">
    <source>
        <dbReference type="Proteomes" id="UP000492821"/>
    </source>
</evidence>
<feature type="chain" id="PRO_5028970047" evidence="3">
    <location>
        <begin position="22"/>
        <end position="346"/>
    </location>
</feature>
<protein>
    <submittedName>
        <fullName evidence="5">DUF4382 domain-containing protein</fullName>
    </submittedName>
</protein>
<sequence length="346" mass="38872">MPRWFHIAAVFLFNLATLSRAAITIRDSRHWTPETDRTIFLRPANGNEFPLSYADIFVEIDGKPALIVKPEDSIKAAFVVGSKNQEGNNTLWEPVIEVSLNFKGFPEKNRVVSVTFTLLTRKGESDITINFVETFPGEWGCSETRQTGLVKDIDYPIRIYKNGTVLFNDKIVSDTQFNMPFHHGYEYVALNGTQEQLIPFSVTHTFSDNVYVVTDKKRFALPFPDNWSSGAARFTPRRNFFTETPGEASEGDGEGEEEGESDNDGSTKATAKAGFSDWYYIIIIVAVFLVFMVALGVVLFIKKRMKDKKRRESENRRLAPSVSSQQQQQPSVEQEPPAGSAMGAAN</sequence>
<reference evidence="5" key="2">
    <citation type="submission" date="2020-10" db="UniProtKB">
        <authorList>
            <consortium name="WormBaseParasite"/>
        </authorList>
    </citation>
    <scope>IDENTIFICATION</scope>
</reference>
<keyword evidence="4" id="KW-1185">Reference proteome</keyword>
<evidence type="ECO:0000256" key="1">
    <source>
        <dbReference type="SAM" id="MobiDB-lite"/>
    </source>
</evidence>
<keyword evidence="2" id="KW-1133">Transmembrane helix</keyword>
<evidence type="ECO:0000256" key="3">
    <source>
        <dbReference type="SAM" id="SignalP"/>
    </source>
</evidence>
<evidence type="ECO:0000313" key="5">
    <source>
        <dbReference type="WBParaSite" id="Pan_g4670.t1"/>
    </source>
</evidence>
<feature type="compositionally biased region" description="Low complexity" evidence="1">
    <location>
        <begin position="320"/>
        <end position="337"/>
    </location>
</feature>